<sequence>MVYSCCSQAVDDPAIIHLRKWDSTKLDLSKFCEAFISPTRELLLLLSHQCEVSLLHLTATDDLVEDVPSLESTSPRYEDCSLIFDVKSLAWGHYGDAYDQHKDVSFREFLFVSGDRGITVHAFCHIDGTHKRHQNVKSLPEDEVGQGRWVEWGKTIPKSEGRSHDVGRGQNGELSMMDYTLKKWLKTFYTEVEIVELEGDFCTRFPVKPSYPSSVEIIDLMISGNEPVKAIAYICELQLIWVVFSLPCLPHESGSPNFEDSTSDSSSEDKLGYSFTNIYGVCVSVTIFRKKTATDLSEYAKPEGIIQQRKREKTAT</sequence>
<name>A0A835IRF0_9MAGN</name>
<dbReference type="AlphaFoldDB" id="A0A835IRF0"/>
<comment type="caution">
    <text evidence="1">The sequence shown here is derived from an EMBL/GenBank/DDBJ whole genome shotgun (WGS) entry which is preliminary data.</text>
</comment>
<gene>
    <name evidence="1" type="ORF">IFM89_029239</name>
</gene>
<proteinExistence type="predicted"/>
<dbReference type="OrthoDB" id="2018754at2759"/>
<organism evidence="1 2">
    <name type="scientific">Coptis chinensis</name>
    <dbReference type="NCBI Taxonomy" id="261450"/>
    <lineage>
        <taxon>Eukaryota</taxon>
        <taxon>Viridiplantae</taxon>
        <taxon>Streptophyta</taxon>
        <taxon>Embryophyta</taxon>
        <taxon>Tracheophyta</taxon>
        <taxon>Spermatophyta</taxon>
        <taxon>Magnoliopsida</taxon>
        <taxon>Ranunculales</taxon>
        <taxon>Ranunculaceae</taxon>
        <taxon>Coptidoideae</taxon>
        <taxon>Coptis</taxon>
    </lineage>
</organism>
<dbReference type="EMBL" id="JADFTS010000002">
    <property type="protein sequence ID" value="KAF9622019.1"/>
    <property type="molecule type" value="Genomic_DNA"/>
</dbReference>
<keyword evidence="2" id="KW-1185">Reference proteome</keyword>
<evidence type="ECO:0000313" key="2">
    <source>
        <dbReference type="Proteomes" id="UP000631114"/>
    </source>
</evidence>
<evidence type="ECO:0000313" key="1">
    <source>
        <dbReference type="EMBL" id="KAF9622019.1"/>
    </source>
</evidence>
<protein>
    <submittedName>
        <fullName evidence="1">Uncharacterized protein</fullName>
    </submittedName>
</protein>
<dbReference type="Proteomes" id="UP000631114">
    <property type="component" value="Unassembled WGS sequence"/>
</dbReference>
<accession>A0A835IRF0</accession>
<reference evidence="1 2" key="1">
    <citation type="submission" date="2020-10" db="EMBL/GenBank/DDBJ databases">
        <title>The Coptis chinensis genome and diversification of protoberbering-type alkaloids.</title>
        <authorList>
            <person name="Wang B."/>
            <person name="Shu S."/>
            <person name="Song C."/>
            <person name="Liu Y."/>
        </authorList>
    </citation>
    <scope>NUCLEOTIDE SEQUENCE [LARGE SCALE GENOMIC DNA]</scope>
    <source>
        <strain evidence="1">HL-2020</strain>
        <tissue evidence="1">Leaf</tissue>
    </source>
</reference>